<accession>A0A542DWI5</accession>
<evidence type="ECO:0000313" key="3">
    <source>
        <dbReference type="Proteomes" id="UP000317893"/>
    </source>
</evidence>
<organism evidence="2 3">
    <name type="scientific">Lapillicoccus jejuensis</name>
    <dbReference type="NCBI Taxonomy" id="402171"/>
    <lineage>
        <taxon>Bacteria</taxon>
        <taxon>Bacillati</taxon>
        <taxon>Actinomycetota</taxon>
        <taxon>Actinomycetes</taxon>
        <taxon>Micrococcales</taxon>
        <taxon>Intrasporangiaceae</taxon>
        <taxon>Lapillicoccus</taxon>
    </lineage>
</organism>
<evidence type="ECO:0000259" key="1">
    <source>
        <dbReference type="Pfam" id="PF09860"/>
    </source>
</evidence>
<evidence type="ECO:0000313" key="2">
    <source>
        <dbReference type="EMBL" id="TQJ07458.1"/>
    </source>
</evidence>
<keyword evidence="3" id="KW-1185">Reference proteome</keyword>
<dbReference type="InterPro" id="IPR018656">
    <property type="entry name" value="DUF2087"/>
</dbReference>
<feature type="domain" description="DUF2087" evidence="1">
    <location>
        <begin position="27"/>
        <end position="92"/>
    </location>
</feature>
<protein>
    <recommendedName>
        <fullName evidence="1">DUF2087 domain-containing protein</fullName>
    </recommendedName>
</protein>
<comment type="caution">
    <text evidence="2">The sequence shown here is derived from an EMBL/GenBank/DDBJ whole genome shotgun (WGS) entry which is preliminary data.</text>
</comment>
<name>A0A542DWI5_9MICO</name>
<gene>
    <name evidence="2" type="ORF">FB458_0520</name>
</gene>
<dbReference type="EMBL" id="VFMN01000001">
    <property type="protein sequence ID" value="TQJ07458.1"/>
    <property type="molecule type" value="Genomic_DNA"/>
</dbReference>
<dbReference type="AlphaFoldDB" id="A0A542DWI5"/>
<reference evidence="2 3" key="1">
    <citation type="submission" date="2019-06" db="EMBL/GenBank/DDBJ databases">
        <title>Sequencing the genomes of 1000 actinobacteria strains.</title>
        <authorList>
            <person name="Klenk H.-P."/>
        </authorList>
    </citation>
    <scope>NUCLEOTIDE SEQUENCE [LARGE SCALE GENOMIC DNA]</scope>
    <source>
        <strain evidence="2 3">DSM 18607</strain>
    </source>
</reference>
<proteinExistence type="predicted"/>
<dbReference type="Proteomes" id="UP000317893">
    <property type="component" value="Unassembled WGS sequence"/>
</dbReference>
<dbReference type="RefSeq" id="WP_211355906.1">
    <property type="nucleotide sequence ID" value="NZ_BAAAPR010000006.1"/>
</dbReference>
<dbReference type="Pfam" id="PF09860">
    <property type="entry name" value="DUF2087"/>
    <property type="match status" value="1"/>
</dbReference>
<sequence>MDRPRLEHAQQDRDRVLAAFLAPDGSLRDIPTRIGKRLVVLDHLAQRFAIGRTYEESTVNAVLRAFHPDVAALRRYLVEEGFLERRDGRYWRAGGTVEL</sequence>